<dbReference type="CDD" id="cd03284">
    <property type="entry name" value="ABC_MutS1"/>
    <property type="match status" value="1"/>
</dbReference>
<dbReference type="GO" id="GO:0005524">
    <property type="term" value="F:ATP binding"/>
    <property type="evidence" value="ECO:0007669"/>
    <property type="project" value="UniProtKB-UniRule"/>
</dbReference>
<evidence type="ECO:0000256" key="4">
    <source>
        <dbReference type="ARBA" id="ARBA00022840"/>
    </source>
</evidence>
<dbReference type="InterPro" id="IPR007695">
    <property type="entry name" value="DNA_mismatch_repair_MutS-lik_N"/>
</dbReference>
<dbReference type="SMART" id="SM00533">
    <property type="entry name" value="MUTSd"/>
    <property type="match status" value="1"/>
</dbReference>
<dbReference type="NCBIfam" id="NF003810">
    <property type="entry name" value="PRK05399.1"/>
    <property type="match status" value="1"/>
</dbReference>
<dbReference type="Gene3D" id="3.40.50.300">
    <property type="entry name" value="P-loop containing nucleotide triphosphate hydrolases"/>
    <property type="match status" value="1"/>
</dbReference>
<dbReference type="Gene3D" id="3.30.420.110">
    <property type="entry name" value="MutS, connector domain"/>
    <property type="match status" value="1"/>
</dbReference>
<dbReference type="SUPFAM" id="SSF55271">
    <property type="entry name" value="DNA repair protein MutS, domain I"/>
    <property type="match status" value="1"/>
</dbReference>
<dbReference type="InterPro" id="IPR007696">
    <property type="entry name" value="DNA_mismatch_repair_MutS_core"/>
</dbReference>
<gene>
    <name evidence="7 11" type="primary">mutS</name>
    <name evidence="11" type="ORF">EGH25_02905</name>
</gene>
<dbReference type="Pfam" id="PF05190">
    <property type="entry name" value="MutS_IV"/>
    <property type="match status" value="1"/>
</dbReference>
<name>A0A9Q4GIH5_9EURY</name>
<dbReference type="AlphaFoldDB" id="A0A9Q4GIH5"/>
<dbReference type="SMART" id="SM00534">
    <property type="entry name" value="MUTSac"/>
    <property type="match status" value="1"/>
</dbReference>
<dbReference type="Pfam" id="PF01624">
    <property type="entry name" value="MutS_I"/>
    <property type="match status" value="1"/>
</dbReference>
<feature type="domain" description="DNA mismatch repair proteins mutS family" evidence="10">
    <location>
        <begin position="680"/>
        <end position="696"/>
    </location>
</feature>
<proteinExistence type="inferred from homology"/>
<organism evidence="11 12">
    <name type="scientific">Halorutilus salinus</name>
    <dbReference type="NCBI Taxonomy" id="2487751"/>
    <lineage>
        <taxon>Archaea</taxon>
        <taxon>Methanobacteriati</taxon>
        <taxon>Methanobacteriota</taxon>
        <taxon>Stenosarchaea group</taxon>
        <taxon>Halobacteria</taxon>
        <taxon>Halorutilales</taxon>
        <taxon>Halorutilaceae</taxon>
        <taxon>Halorutilus</taxon>
    </lineage>
</organism>
<dbReference type="InterPro" id="IPR017261">
    <property type="entry name" value="DNA_mismatch_repair_MutS/MSH"/>
</dbReference>
<dbReference type="HAMAP" id="MF_00096">
    <property type="entry name" value="MutS"/>
    <property type="match status" value="1"/>
</dbReference>
<comment type="function">
    <text evidence="7">This protein is involved in the repair of mismatches in DNA. It is possible that it carries out the mismatch recognition step. This protein has a weak ATPase activity.</text>
</comment>
<evidence type="ECO:0000256" key="1">
    <source>
        <dbReference type="ARBA" id="ARBA00006271"/>
    </source>
</evidence>
<evidence type="ECO:0000256" key="9">
    <source>
        <dbReference type="RuleBase" id="RU003756"/>
    </source>
</evidence>
<dbReference type="InterPro" id="IPR007861">
    <property type="entry name" value="DNA_mismatch_repair_MutS_clamp"/>
</dbReference>
<evidence type="ECO:0000256" key="2">
    <source>
        <dbReference type="ARBA" id="ARBA00022741"/>
    </source>
</evidence>
<protein>
    <recommendedName>
        <fullName evidence="7 8">DNA mismatch repair protein MutS</fullName>
    </recommendedName>
</protein>
<dbReference type="GO" id="GO:0006298">
    <property type="term" value="P:mismatch repair"/>
    <property type="evidence" value="ECO:0007669"/>
    <property type="project" value="UniProtKB-UniRule"/>
</dbReference>
<reference evidence="11" key="1">
    <citation type="submission" date="2022-09" db="EMBL/GenBank/DDBJ databases">
        <title>Haloadaptaus new haloarchaeum isolated from saline soil.</title>
        <authorList>
            <person name="Duran-Viseras A."/>
            <person name="Sanchez-Porro C."/>
            <person name="Ventosa A."/>
        </authorList>
    </citation>
    <scope>NUCLEOTIDE SEQUENCE</scope>
    <source>
        <strain evidence="11">F3-133</strain>
    </source>
</reference>
<dbReference type="PROSITE" id="PS00486">
    <property type="entry name" value="DNA_MISMATCH_REPAIR_2"/>
    <property type="match status" value="1"/>
</dbReference>
<evidence type="ECO:0000313" key="12">
    <source>
        <dbReference type="Proteomes" id="UP001149411"/>
    </source>
</evidence>
<feature type="binding site" evidence="7">
    <location>
        <begin position="606"/>
        <end position="613"/>
    </location>
    <ligand>
        <name>ATP</name>
        <dbReference type="ChEBI" id="CHEBI:30616"/>
    </ligand>
</feature>
<keyword evidence="2 7" id="KW-0547">Nucleotide-binding</keyword>
<dbReference type="PANTHER" id="PTHR11361">
    <property type="entry name" value="DNA MISMATCH REPAIR PROTEIN MUTS FAMILY MEMBER"/>
    <property type="match status" value="1"/>
</dbReference>
<keyword evidence="12" id="KW-1185">Reference proteome</keyword>
<dbReference type="InterPro" id="IPR027417">
    <property type="entry name" value="P-loop_NTPase"/>
</dbReference>
<dbReference type="SUPFAM" id="SSF52540">
    <property type="entry name" value="P-loop containing nucleoside triphosphate hydrolases"/>
    <property type="match status" value="1"/>
</dbReference>
<keyword evidence="4 7" id="KW-0067">ATP-binding</keyword>
<dbReference type="NCBIfam" id="TIGR01070">
    <property type="entry name" value="mutS1"/>
    <property type="match status" value="1"/>
</dbReference>
<dbReference type="SUPFAM" id="SSF53150">
    <property type="entry name" value="DNA repair protein MutS, domain II"/>
    <property type="match status" value="1"/>
</dbReference>
<dbReference type="RefSeq" id="WP_266086195.1">
    <property type="nucleotide sequence ID" value="NZ_RKLV01000002.1"/>
</dbReference>
<dbReference type="EMBL" id="RKLV01000002">
    <property type="protein sequence ID" value="MCX2818301.1"/>
    <property type="molecule type" value="Genomic_DNA"/>
</dbReference>
<comment type="similarity">
    <text evidence="1 7 9">Belongs to the DNA mismatch repair MutS family.</text>
</comment>
<keyword evidence="6 7" id="KW-0234">DNA repair</keyword>
<dbReference type="SUPFAM" id="SSF48334">
    <property type="entry name" value="DNA repair protein MutS, domain III"/>
    <property type="match status" value="1"/>
</dbReference>
<accession>A0A9Q4GIH5</accession>
<dbReference type="GO" id="GO:0140664">
    <property type="term" value="F:ATP-dependent DNA damage sensor activity"/>
    <property type="evidence" value="ECO:0007669"/>
    <property type="project" value="InterPro"/>
</dbReference>
<keyword evidence="5 7" id="KW-0238">DNA-binding</keyword>
<evidence type="ECO:0000256" key="5">
    <source>
        <dbReference type="ARBA" id="ARBA00023125"/>
    </source>
</evidence>
<dbReference type="InterPro" id="IPR000432">
    <property type="entry name" value="DNA_mismatch_repair_MutS_C"/>
</dbReference>
<dbReference type="Gene3D" id="3.40.1170.10">
    <property type="entry name" value="DNA repair protein MutS, domain I"/>
    <property type="match status" value="1"/>
</dbReference>
<dbReference type="Pfam" id="PF05188">
    <property type="entry name" value="MutS_II"/>
    <property type="match status" value="1"/>
</dbReference>
<dbReference type="Gene3D" id="1.10.1420.10">
    <property type="match status" value="2"/>
</dbReference>
<comment type="caution">
    <text evidence="11">The sequence shown here is derived from an EMBL/GenBank/DDBJ whole genome shotgun (WGS) entry which is preliminary data.</text>
</comment>
<dbReference type="InterPro" id="IPR016151">
    <property type="entry name" value="DNA_mismatch_repair_MutS_N"/>
</dbReference>
<evidence type="ECO:0000259" key="10">
    <source>
        <dbReference type="PROSITE" id="PS00486"/>
    </source>
</evidence>
<sequence>MEERRDELTPMMEQYFELCDEYDDCVVLFQVGDFYETFCEAARDVSRRLDITLTQREDSSGEYPMAGIPVDSAESYVETLLDEGYRVAVADQVQDPDETTGVVRRAVTRVVTPGTVVEDELLDDDNNYVACVVEGDSGYGVAFMDVSTGELVATTCGDEGVQDEIDRFAPSEAVAVDSGVFDDDCMVTPYDAFAPDEPSEVVEAYFRNPDALLENDAEVRACGTLLAYAEYTRGEEGEDENRDDDRLDYVNRLRRYDPREHMLLDTVALESLELFEGRRDGDTVFDVLDETSCALGSRKLRSWLRHPLLEVDGIEERLDAVEELNRRTLVREEVRELLRDVYDIERLVTRVSRGRANARDLLALKNTLDVVPRVKEALDDVDSELLGSLHGDLDTMEEVRGLIGRAVRDDPPIEITEGGVVREGFDDELDELRRVENEGREWVASLEKRERERTGIESLKVGFNKVHGYYIEVTNPNLDDVPDDYTRRQTLKNSERFYTPELKEREDEILGAEERADKLEYSLFKNVRDDVAEDAERMQKVAETVAALDALGSLAGVAAENGYTRPEFGDGHVVEGARHPVVERSVDEYVPNDASFEEAGFAVVTGPNMSGKSTYMRSVALVSVLAQVGSFVPADDAHLEPVDRVFTRVGASDDIAGGRSTFMVEMVELAEILHNATRRSLVLLDEVGRGTSTADGLSIARAVTEFIHDEVGAKTMFATHYHELTETADELDGVRNLHFAADRRDGDMVFLHEVVEGAATASYGIEVARMAGVPDEVVDRADAVVDEGHADGKETEDGLQQTRLDTAVDVNGAMNGERKDGGGGTCNEDGTERVVDEIARIDTANTTPMEALNILNRLSKSVDDT</sequence>
<dbReference type="GO" id="GO:0003684">
    <property type="term" value="F:damaged DNA binding"/>
    <property type="evidence" value="ECO:0007669"/>
    <property type="project" value="UniProtKB-UniRule"/>
</dbReference>
<dbReference type="GO" id="GO:0030983">
    <property type="term" value="F:mismatched DNA binding"/>
    <property type="evidence" value="ECO:0007669"/>
    <property type="project" value="InterPro"/>
</dbReference>
<keyword evidence="3 7" id="KW-0227">DNA damage</keyword>
<dbReference type="PANTHER" id="PTHR11361:SF34">
    <property type="entry name" value="DNA MISMATCH REPAIR PROTEIN MSH1, MITOCHONDRIAL"/>
    <property type="match status" value="1"/>
</dbReference>
<dbReference type="InterPro" id="IPR036678">
    <property type="entry name" value="MutS_con_dom_sf"/>
</dbReference>
<dbReference type="FunFam" id="3.40.50.300:FF:000870">
    <property type="entry name" value="MutS protein homolog 4"/>
    <property type="match status" value="1"/>
</dbReference>
<dbReference type="Pfam" id="PF05192">
    <property type="entry name" value="MutS_III"/>
    <property type="match status" value="1"/>
</dbReference>
<dbReference type="InterPro" id="IPR045076">
    <property type="entry name" value="MutS"/>
</dbReference>
<evidence type="ECO:0000256" key="3">
    <source>
        <dbReference type="ARBA" id="ARBA00022763"/>
    </source>
</evidence>
<evidence type="ECO:0000256" key="6">
    <source>
        <dbReference type="ARBA" id="ARBA00023204"/>
    </source>
</evidence>
<evidence type="ECO:0000256" key="8">
    <source>
        <dbReference type="NCBIfam" id="TIGR01070"/>
    </source>
</evidence>
<dbReference type="Pfam" id="PF00488">
    <property type="entry name" value="MutS_V"/>
    <property type="match status" value="1"/>
</dbReference>
<dbReference type="InterPro" id="IPR005748">
    <property type="entry name" value="DNA_mismatch_repair_MutS"/>
</dbReference>
<dbReference type="InterPro" id="IPR007860">
    <property type="entry name" value="DNA_mmatch_repair_MutS_con_dom"/>
</dbReference>
<evidence type="ECO:0000256" key="7">
    <source>
        <dbReference type="HAMAP-Rule" id="MF_00096"/>
    </source>
</evidence>
<evidence type="ECO:0000313" key="11">
    <source>
        <dbReference type="EMBL" id="MCX2818301.1"/>
    </source>
</evidence>
<dbReference type="Proteomes" id="UP001149411">
    <property type="component" value="Unassembled WGS sequence"/>
</dbReference>
<dbReference type="PIRSF" id="PIRSF037677">
    <property type="entry name" value="DNA_mis_repair_Msh6"/>
    <property type="match status" value="1"/>
</dbReference>
<dbReference type="InterPro" id="IPR036187">
    <property type="entry name" value="DNA_mismatch_repair_MutS_sf"/>
</dbReference>